<dbReference type="EMBL" id="CAUYUJ010005060">
    <property type="protein sequence ID" value="CAK0812129.1"/>
    <property type="molecule type" value="Genomic_DNA"/>
</dbReference>
<dbReference type="SUPFAM" id="SSF54928">
    <property type="entry name" value="RNA-binding domain, RBD"/>
    <property type="match status" value="1"/>
</dbReference>
<dbReference type="InterPro" id="IPR012677">
    <property type="entry name" value="Nucleotide-bd_a/b_plait_sf"/>
</dbReference>
<dbReference type="SMART" id="SM00360">
    <property type="entry name" value="RRM"/>
    <property type="match status" value="2"/>
</dbReference>
<organism evidence="4 5">
    <name type="scientific">Prorocentrum cordatum</name>
    <dbReference type="NCBI Taxonomy" id="2364126"/>
    <lineage>
        <taxon>Eukaryota</taxon>
        <taxon>Sar</taxon>
        <taxon>Alveolata</taxon>
        <taxon>Dinophyceae</taxon>
        <taxon>Prorocentrales</taxon>
        <taxon>Prorocentraceae</taxon>
        <taxon>Prorocentrum</taxon>
    </lineage>
</organism>
<evidence type="ECO:0000259" key="3">
    <source>
        <dbReference type="PROSITE" id="PS50102"/>
    </source>
</evidence>
<feature type="compositionally biased region" description="Basic and acidic residues" evidence="2">
    <location>
        <begin position="74"/>
        <end position="88"/>
    </location>
</feature>
<evidence type="ECO:0000256" key="2">
    <source>
        <dbReference type="SAM" id="MobiDB-lite"/>
    </source>
</evidence>
<keyword evidence="5" id="KW-1185">Reference proteome</keyword>
<accession>A0ABN9R4Z4</accession>
<name>A0ABN9R4Z4_9DINO</name>
<evidence type="ECO:0000313" key="4">
    <source>
        <dbReference type="EMBL" id="CAK0812129.1"/>
    </source>
</evidence>
<dbReference type="Pfam" id="PF00076">
    <property type="entry name" value="RRM_1"/>
    <property type="match status" value="2"/>
</dbReference>
<evidence type="ECO:0000256" key="1">
    <source>
        <dbReference type="PROSITE-ProRule" id="PRU00176"/>
    </source>
</evidence>
<gene>
    <name evidence="4" type="ORF">PCOR1329_LOCUS16489</name>
</gene>
<comment type="caution">
    <text evidence="4">The sequence shown here is derived from an EMBL/GenBank/DDBJ whole genome shotgun (WGS) entry which is preliminary data.</text>
</comment>
<feature type="compositionally biased region" description="Basic residues" evidence="2">
    <location>
        <begin position="1"/>
        <end position="12"/>
    </location>
</feature>
<proteinExistence type="predicted"/>
<dbReference type="PANTHER" id="PTHR15241:SF304">
    <property type="entry name" value="RRM DOMAIN-CONTAINING PROTEIN"/>
    <property type="match status" value="1"/>
</dbReference>
<dbReference type="Gene3D" id="3.30.70.330">
    <property type="match status" value="2"/>
</dbReference>
<keyword evidence="1" id="KW-0694">RNA-binding</keyword>
<feature type="domain" description="RRM" evidence="3">
    <location>
        <begin position="181"/>
        <end position="258"/>
    </location>
</feature>
<dbReference type="InterPro" id="IPR000504">
    <property type="entry name" value="RRM_dom"/>
</dbReference>
<dbReference type="PROSITE" id="PS50102">
    <property type="entry name" value="RRM"/>
    <property type="match status" value="1"/>
</dbReference>
<protein>
    <recommendedName>
        <fullName evidence="3">RRM domain-containing protein</fullName>
    </recommendedName>
</protein>
<evidence type="ECO:0000313" key="5">
    <source>
        <dbReference type="Proteomes" id="UP001189429"/>
    </source>
</evidence>
<reference evidence="4" key="1">
    <citation type="submission" date="2023-10" db="EMBL/GenBank/DDBJ databases">
        <authorList>
            <person name="Chen Y."/>
            <person name="Shah S."/>
            <person name="Dougan E. K."/>
            <person name="Thang M."/>
            <person name="Chan C."/>
        </authorList>
    </citation>
    <scope>NUCLEOTIDE SEQUENCE [LARGE SCALE GENOMIC DNA]</scope>
</reference>
<dbReference type="InterPro" id="IPR035979">
    <property type="entry name" value="RBD_domain_sf"/>
</dbReference>
<feature type="region of interest" description="Disordered" evidence="2">
    <location>
        <begin position="1"/>
        <end position="179"/>
    </location>
</feature>
<dbReference type="Proteomes" id="UP001189429">
    <property type="component" value="Unassembled WGS sequence"/>
</dbReference>
<dbReference type="PANTHER" id="PTHR15241">
    <property type="entry name" value="TRANSFORMER-2-RELATED"/>
    <property type="match status" value="1"/>
</dbReference>
<feature type="compositionally biased region" description="Basic and acidic residues" evidence="2">
    <location>
        <begin position="107"/>
        <end position="158"/>
    </location>
</feature>
<dbReference type="CDD" id="cd00590">
    <property type="entry name" value="RRM_SF"/>
    <property type="match status" value="2"/>
</dbReference>
<sequence length="346" mass="37296">MVTRGGKSKQLKKKTEQEVEDDNSAQNAPEANPKTKRRKVETAAAAREGVEDAAGRAQDVGAQRKKRRNVVTSSDDKAATMDELKQTKEQTTAKSIDDGGRSGSSKQGKDKTRSSKDGAAAKKARHNVDSGKGERPPEDAVDREDRQRKKSGKGDGKGKKGGRGPKGEGKGGSGNWSDPKLRLFVHNLDRSCDEALLRRDFSECGELADVYVPTDKATGGGKGFAFITFRTSAGMEAALEYDGTDYGGKTIKVKRALEKGQKPESASALHRSEKPEGCVTEADLKGFFSDCGAGPSKVGLLRDRATGRSRCTARVDFRSTEDVDEAMTKAAELRGHTFLMDYCKAK</sequence>